<dbReference type="KEGG" id="acan:ACA1_197320"/>
<accession>L8H2Y7</accession>
<reference evidence="1 2" key="1">
    <citation type="journal article" date="2013" name="Genome Biol.">
        <title>Genome of Acanthamoeba castellanii highlights extensive lateral gene transfer and early evolution of tyrosine kinase signaling.</title>
        <authorList>
            <person name="Clarke M."/>
            <person name="Lohan A.J."/>
            <person name="Liu B."/>
            <person name="Lagkouvardos I."/>
            <person name="Roy S."/>
            <person name="Zafar N."/>
            <person name="Bertelli C."/>
            <person name="Schilde C."/>
            <person name="Kianianmomeni A."/>
            <person name="Burglin T.R."/>
            <person name="Frech C."/>
            <person name="Turcotte B."/>
            <person name="Kopec K.O."/>
            <person name="Synnott J.M."/>
            <person name="Choo C."/>
            <person name="Paponov I."/>
            <person name="Finkler A."/>
            <person name="Soon Heng Tan C."/>
            <person name="Hutchins A.P."/>
            <person name="Weinmeier T."/>
            <person name="Rattei T."/>
            <person name="Chu J.S."/>
            <person name="Gimenez G."/>
            <person name="Irimia M."/>
            <person name="Rigden D.J."/>
            <person name="Fitzpatrick D.A."/>
            <person name="Lorenzo-Morales J."/>
            <person name="Bateman A."/>
            <person name="Chiu C.H."/>
            <person name="Tang P."/>
            <person name="Hegemann P."/>
            <person name="Fromm H."/>
            <person name="Raoult D."/>
            <person name="Greub G."/>
            <person name="Miranda-Saavedra D."/>
            <person name="Chen N."/>
            <person name="Nash P."/>
            <person name="Ginger M.L."/>
            <person name="Horn M."/>
            <person name="Schaap P."/>
            <person name="Caler L."/>
            <person name="Loftus B."/>
        </authorList>
    </citation>
    <scope>NUCLEOTIDE SEQUENCE [LARGE SCALE GENOMIC DNA]</scope>
    <source>
        <strain evidence="1 2">Neff</strain>
    </source>
</reference>
<dbReference type="VEuPathDB" id="AmoebaDB:ACA1_197320"/>
<protein>
    <submittedName>
        <fullName evidence="1">Uncharacterized protein</fullName>
    </submittedName>
</protein>
<name>L8H2Y7_ACACF</name>
<keyword evidence="2" id="KW-1185">Reference proteome</keyword>
<dbReference type="Proteomes" id="UP000011083">
    <property type="component" value="Unassembled WGS sequence"/>
</dbReference>
<evidence type="ECO:0000313" key="2">
    <source>
        <dbReference type="Proteomes" id="UP000011083"/>
    </source>
</evidence>
<sequence>MRKAGGAWEVHSTPFGTVYKYRGTHAPGARGGANGGGGGPDIPFFTGSLFGTALRMFADAMTRGAYPGGAAGSPFESPARAGLKQGPDGLPVFPRRFIAQEAVSLTVDSLLQPQRGQRQARLTWDLQEAATGEYLGRLDQHGVDDLGACIKFHNPQGATVAKATRVWTHDAKAAKASDSAAVIKAALERGARGQVVSLVGARTNATLAKVVEFAPGDYASPLTRWLNAFYTSFVVLDDRGEESAMVRRYAVPRLFSYYRGVDAHGQRVVECRLPLALVRWKTRWAFERSAAAMAEGESEDEAWRREMRGEAKKKGRLHSLVFPVMAAFHSIDTHQTSLFKRILG</sequence>
<evidence type="ECO:0000313" key="1">
    <source>
        <dbReference type="EMBL" id="ELR19582.1"/>
    </source>
</evidence>
<dbReference type="EMBL" id="KB007932">
    <property type="protein sequence ID" value="ELR19582.1"/>
    <property type="molecule type" value="Genomic_DNA"/>
</dbReference>
<dbReference type="RefSeq" id="XP_004341674.1">
    <property type="nucleotide sequence ID" value="XM_004341626.1"/>
</dbReference>
<proteinExistence type="predicted"/>
<organism evidence="1 2">
    <name type="scientific">Acanthamoeba castellanii (strain ATCC 30010 / Neff)</name>
    <dbReference type="NCBI Taxonomy" id="1257118"/>
    <lineage>
        <taxon>Eukaryota</taxon>
        <taxon>Amoebozoa</taxon>
        <taxon>Discosea</taxon>
        <taxon>Longamoebia</taxon>
        <taxon>Centramoebida</taxon>
        <taxon>Acanthamoebidae</taxon>
        <taxon>Acanthamoeba</taxon>
    </lineage>
</organism>
<gene>
    <name evidence="1" type="ORF">ACA1_197320</name>
</gene>
<dbReference type="AlphaFoldDB" id="L8H2Y7"/>
<dbReference type="GeneID" id="14920405"/>